<dbReference type="EMBL" id="UYYB01112172">
    <property type="protein sequence ID" value="VDM81286.1"/>
    <property type="molecule type" value="Genomic_DNA"/>
</dbReference>
<feature type="region of interest" description="Disordered" evidence="1">
    <location>
        <begin position="45"/>
        <end position="68"/>
    </location>
</feature>
<reference evidence="2 3" key="1">
    <citation type="submission" date="2018-11" db="EMBL/GenBank/DDBJ databases">
        <authorList>
            <consortium name="Pathogen Informatics"/>
        </authorList>
    </citation>
    <scope>NUCLEOTIDE SEQUENCE [LARGE SCALE GENOMIC DNA]</scope>
</reference>
<evidence type="ECO:0000313" key="3">
    <source>
        <dbReference type="Proteomes" id="UP000270094"/>
    </source>
</evidence>
<keyword evidence="3" id="KW-1185">Reference proteome</keyword>
<feature type="compositionally biased region" description="Low complexity" evidence="1">
    <location>
        <begin position="52"/>
        <end position="68"/>
    </location>
</feature>
<gene>
    <name evidence="2" type="ORF">SVUK_LOCUS16284</name>
</gene>
<evidence type="ECO:0000313" key="2">
    <source>
        <dbReference type="EMBL" id="VDM81286.1"/>
    </source>
</evidence>
<accession>A0A3P7JD97</accession>
<evidence type="ECO:0000256" key="1">
    <source>
        <dbReference type="SAM" id="MobiDB-lite"/>
    </source>
</evidence>
<protein>
    <submittedName>
        <fullName evidence="2">Uncharacterized protein</fullName>
    </submittedName>
</protein>
<sequence>MSTLYKENNEYEIPIGAQNLNWKEYGFIYDLYREHMVVANAADTGTAERDGTTGATGATGNAAATGAA</sequence>
<dbReference type="Proteomes" id="UP000270094">
    <property type="component" value="Unassembled WGS sequence"/>
</dbReference>
<organism evidence="2 3">
    <name type="scientific">Strongylus vulgaris</name>
    <name type="common">Blood worm</name>
    <dbReference type="NCBI Taxonomy" id="40348"/>
    <lineage>
        <taxon>Eukaryota</taxon>
        <taxon>Metazoa</taxon>
        <taxon>Ecdysozoa</taxon>
        <taxon>Nematoda</taxon>
        <taxon>Chromadorea</taxon>
        <taxon>Rhabditida</taxon>
        <taxon>Rhabditina</taxon>
        <taxon>Rhabditomorpha</taxon>
        <taxon>Strongyloidea</taxon>
        <taxon>Strongylidae</taxon>
        <taxon>Strongylus</taxon>
    </lineage>
</organism>
<proteinExistence type="predicted"/>
<name>A0A3P7JD97_STRVU</name>
<dbReference type="AlphaFoldDB" id="A0A3P7JD97"/>